<dbReference type="Proteomes" id="UP000499080">
    <property type="component" value="Unassembled WGS sequence"/>
</dbReference>
<proteinExistence type="predicted"/>
<dbReference type="EMBL" id="BGPR01004118">
    <property type="protein sequence ID" value="GBM96142.1"/>
    <property type="molecule type" value="Genomic_DNA"/>
</dbReference>
<comment type="caution">
    <text evidence="1">The sequence shown here is derived from an EMBL/GenBank/DDBJ whole genome shotgun (WGS) entry which is preliminary data.</text>
</comment>
<evidence type="ECO:0000313" key="2">
    <source>
        <dbReference type="Proteomes" id="UP000499080"/>
    </source>
</evidence>
<dbReference type="AlphaFoldDB" id="A0A4Y2K4E7"/>
<accession>A0A4Y2K4E7</accession>
<sequence>MLQSSLGVLILPTPSPARLTPNHTPPPSHGWISLFRDSANPTLISSVLLPRTFPHPPTGDLSLASKDHILLLWPNEMNGNPTTLEFQILPQSAPIITGISY</sequence>
<name>A0A4Y2K4E7_ARAVE</name>
<gene>
    <name evidence="1" type="ORF">AVEN_44799_1</name>
</gene>
<reference evidence="1 2" key="1">
    <citation type="journal article" date="2019" name="Sci. Rep.">
        <title>Orb-weaving spider Araneus ventricosus genome elucidates the spidroin gene catalogue.</title>
        <authorList>
            <person name="Kono N."/>
            <person name="Nakamura H."/>
            <person name="Ohtoshi R."/>
            <person name="Moran D.A.P."/>
            <person name="Shinohara A."/>
            <person name="Yoshida Y."/>
            <person name="Fujiwara M."/>
            <person name="Mori M."/>
            <person name="Tomita M."/>
            <person name="Arakawa K."/>
        </authorList>
    </citation>
    <scope>NUCLEOTIDE SEQUENCE [LARGE SCALE GENOMIC DNA]</scope>
</reference>
<keyword evidence="2" id="KW-1185">Reference proteome</keyword>
<protein>
    <submittedName>
        <fullName evidence="1">Uncharacterized protein</fullName>
    </submittedName>
</protein>
<organism evidence="1 2">
    <name type="scientific">Araneus ventricosus</name>
    <name type="common">Orbweaver spider</name>
    <name type="synonym">Epeira ventricosa</name>
    <dbReference type="NCBI Taxonomy" id="182803"/>
    <lineage>
        <taxon>Eukaryota</taxon>
        <taxon>Metazoa</taxon>
        <taxon>Ecdysozoa</taxon>
        <taxon>Arthropoda</taxon>
        <taxon>Chelicerata</taxon>
        <taxon>Arachnida</taxon>
        <taxon>Araneae</taxon>
        <taxon>Araneomorphae</taxon>
        <taxon>Entelegynae</taxon>
        <taxon>Araneoidea</taxon>
        <taxon>Araneidae</taxon>
        <taxon>Araneus</taxon>
    </lineage>
</organism>
<evidence type="ECO:0000313" key="1">
    <source>
        <dbReference type="EMBL" id="GBM96142.1"/>
    </source>
</evidence>